<keyword evidence="3 7" id="KW-0812">Transmembrane</keyword>
<protein>
    <recommendedName>
        <fullName evidence="8">Integral membrane bound transporter domain-containing protein</fullName>
    </recommendedName>
</protein>
<gene>
    <name evidence="9" type="ORF">TRSC58_00443</name>
</gene>
<feature type="transmembrane region" description="Helical" evidence="7">
    <location>
        <begin position="47"/>
        <end position="66"/>
    </location>
</feature>
<feature type="compositionally biased region" description="Low complexity" evidence="6">
    <location>
        <begin position="788"/>
        <end position="799"/>
    </location>
</feature>
<dbReference type="InterPro" id="IPR049453">
    <property type="entry name" value="Memb_transporter_dom"/>
</dbReference>
<accession>A0A061JA69</accession>
<feature type="transmembrane region" description="Helical" evidence="7">
    <location>
        <begin position="99"/>
        <end position="116"/>
    </location>
</feature>
<dbReference type="OrthoDB" id="251552at2759"/>
<feature type="transmembrane region" description="Helical" evidence="7">
    <location>
        <begin position="422"/>
        <end position="440"/>
    </location>
</feature>
<comment type="caution">
    <text evidence="9">The sequence shown here is derived from an EMBL/GenBank/DDBJ whole genome shotgun (WGS) entry which is preliminary data.</text>
</comment>
<dbReference type="PANTHER" id="PTHR30509:SF9">
    <property type="entry name" value="MULTIDRUG RESISTANCE PROTEIN MDTO"/>
    <property type="match status" value="1"/>
</dbReference>
<feature type="region of interest" description="Disordered" evidence="6">
    <location>
        <begin position="885"/>
        <end position="1025"/>
    </location>
</feature>
<dbReference type="Proteomes" id="UP000031737">
    <property type="component" value="Unassembled WGS sequence"/>
</dbReference>
<evidence type="ECO:0000256" key="3">
    <source>
        <dbReference type="ARBA" id="ARBA00022692"/>
    </source>
</evidence>
<evidence type="ECO:0000259" key="8">
    <source>
        <dbReference type="Pfam" id="PF13515"/>
    </source>
</evidence>
<feature type="transmembrane region" description="Helical" evidence="7">
    <location>
        <begin position="466"/>
        <end position="487"/>
    </location>
</feature>
<organism evidence="9 10">
    <name type="scientific">Trypanosoma rangeli SC58</name>
    <dbReference type="NCBI Taxonomy" id="429131"/>
    <lineage>
        <taxon>Eukaryota</taxon>
        <taxon>Discoba</taxon>
        <taxon>Euglenozoa</taxon>
        <taxon>Kinetoplastea</taxon>
        <taxon>Metakinetoplastina</taxon>
        <taxon>Trypanosomatida</taxon>
        <taxon>Trypanosomatidae</taxon>
        <taxon>Trypanosoma</taxon>
        <taxon>Herpetosoma</taxon>
    </lineage>
</organism>
<feature type="compositionally biased region" description="Low complexity" evidence="6">
    <location>
        <begin position="1005"/>
        <end position="1020"/>
    </location>
</feature>
<keyword evidence="10" id="KW-1185">Reference proteome</keyword>
<dbReference type="GO" id="GO:0005886">
    <property type="term" value="C:plasma membrane"/>
    <property type="evidence" value="ECO:0007669"/>
    <property type="project" value="UniProtKB-SubCell"/>
</dbReference>
<evidence type="ECO:0000256" key="4">
    <source>
        <dbReference type="ARBA" id="ARBA00022989"/>
    </source>
</evidence>
<comment type="subcellular location">
    <subcellularLocation>
        <location evidence="1">Cell membrane</location>
        <topology evidence="1">Multi-pass membrane protein</topology>
    </subcellularLocation>
</comment>
<feature type="domain" description="Integral membrane bound transporter" evidence="8">
    <location>
        <begin position="438"/>
        <end position="558"/>
    </location>
</feature>
<feature type="compositionally biased region" description="Basic and acidic residues" evidence="6">
    <location>
        <begin position="968"/>
        <end position="999"/>
    </location>
</feature>
<evidence type="ECO:0000256" key="7">
    <source>
        <dbReference type="SAM" id="Phobius"/>
    </source>
</evidence>
<proteinExistence type="predicted"/>
<evidence type="ECO:0000313" key="10">
    <source>
        <dbReference type="Proteomes" id="UP000031737"/>
    </source>
</evidence>
<evidence type="ECO:0000256" key="1">
    <source>
        <dbReference type="ARBA" id="ARBA00004651"/>
    </source>
</evidence>
<feature type="transmembrane region" description="Helical" evidence="7">
    <location>
        <begin position="73"/>
        <end position="93"/>
    </location>
</feature>
<dbReference type="PANTHER" id="PTHR30509">
    <property type="entry name" value="P-HYDROXYBENZOIC ACID EFFLUX PUMP SUBUNIT-RELATED"/>
    <property type="match status" value="1"/>
</dbReference>
<keyword evidence="2" id="KW-1003">Cell membrane</keyword>
<dbReference type="VEuPathDB" id="TriTrypDB:TRSC58_00443"/>
<keyword evidence="5 7" id="KW-0472">Membrane</keyword>
<keyword evidence="4 7" id="KW-1133">Transmembrane helix</keyword>
<evidence type="ECO:0000256" key="6">
    <source>
        <dbReference type="SAM" id="MobiDB-lite"/>
    </source>
</evidence>
<feature type="compositionally biased region" description="Basic and acidic residues" evidence="6">
    <location>
        <begin position="938"/>
        <end position="957"/>
    </location>
</feature>
<name>A0A061JA69_TRYRA</name>
<evidence type="ECO:0000313" key="9">
    <source>
        <dbReference type="EMBL" id="ESL11799.1"/>
    </source>
</evidence>
<feature type="transmembrane region" description="Helical" evidence="7">
    <location>
        <begin position="545"/>
        <end position="563"/>
    </location>
</feature>
<feature type="compositionally biased region" description="Polar residues" evidence="6">
    <location>
        <begin position="763"/>
        <end position="778"/>
    </location>
</feature>
<dbReference type="Pfam" id="PF13515">
    <property type="entry name" value="FUSC_2"/>
    <property type="match status" value="1"/>
</dbReference>
<feature type="compositionally biased region" description="Polar residues" evidence="6">
    <location>
        <begin position="917"/>
        <end position="930"/>
    </location>
</feature>
<reference evidence="9 10" key="1">
    <citation type="submission" date="2013-07" db="EMBL/GenBank/DDBJ databases">
        <authorList>
            <person name="Stoco P.H."/>
            <person name="Wagner G."/>
            <person name="Gerber A."/>
            <person name="Zaha A."/>
            <person name="Thompson C."/>
            <person name="Bartholomeu D.C."/>
            <person name="Luckemeyer D.D."/>
            <person name="Bahia D."/>
            <person name="Loreto E."/>
            <person name="Prestes E.B."/>
            <person name="Lima F.M."/>
            <person name="Rodrigues-Luiz G."/>
            <person name="Vallejo G.A."/>
            <person name="Filho J.F."/>
            <person name="Monteiro K.M."/>
            <person name="Tyler K.M."/>
            <person name="de Almeida L.G."/>
            <person name="Ortiz M.F."/>
            <person name="Siervo M.A."/>
            <person name="de Moraes M.H."/>
            <person name="Cunha O.L."/>
            <person name="Mendonca-Neto R."/>
            <person name="Silva R."/>
            <person name="Teixeira S.M."/>
            <person name="Murta S.M."/>
            <person name="Sincero T.C."/>
            <person name="Mendes T.A."/>
            <person name="Urmenyi T.P."/>
            <person name="Silva V.G."/>
            <person name="da Rocha W.D."/>
            <person name="Andersson B."/>
            <person name="Romanha A.J."/>
            <person name="Steindel M."/>
            <person name="de Vasconcelos A.T."/>
            <person name="Grisard E.C."/>
        </authorList>
    </citation>
    <scope>NUCLEOTIDE SEQUENCE [LARGE SCALE GENOMIC DNA]</scope>
    <source>
        <strain evidence="9 10">SC58</strain>
    </source>
</reference>
<feature type="transmembrane region" description="Helical" evidence="7">
    <location>
        <begin position="494"/>
        <end position="511"/>
    </location>
</feature>
<sequence length="1086" mass="121091">MSGFGTKTCSIFSAPLFWEKLDWTVRASLLTVLPTMILTLEPDTKDIFPLPSSVAFLAFWITMPTFGAGLREFVIALKGYALSLILLLFVILIDPHASWLIILLLFVFVLVTSFFAEQVKKTSAYCLVVFLLQLQSDPAGTGIKFVGDYFTTLLIALAFGLAAFFIPNIRWSSDLSKLYVSILGNSLSIYVQGTCSSFWTRSPLERELHIVRLRQLGATAKKAIAKAAMYYEEATYEPHTGAFMAAISVRHEFFVNIYNILSSMVQVVELINDNPQRIDTPLCLSFGTAIAEDLAVISSAMDNMILKIADFKHPVREEDIQMFREARERFQDRLSEVRQEVILDNEMYEADESDVLLGFFMFSVDELCEVISNFSPRKSAHSNFVDWLKAPIYDCKSSFNALQLLISTVIHRRSLTRRAKEAIKLALCMTVPCIFQVYALKNNDTSPVAGAAIIALVYSQTGAQSFTYAVNRVLGTVLGSLTALLGVQVADSRLLVLYVAVAILSFLGAYIQTSTEYFAAGNAICNSVISVITQYTNPDAAMVRIQQNVFAILIYFCISMVFWPMRARGKVQMAFDVSLRCFREATCRLLRNLDQPEDVCEVNTAVTDVLTEWNKKITRQATFLRGACTEPTLVGADFPDIAWQKLIDAQWNLWSILSMMCFAYFTFMSSEADNLTELSVHWVVLRRISPHAKDLSDLVYATVDLYLLALGKTTVVPTSHLTRLRHGMLEAEANITEVYIQTICRNLGGDVSDEEKETDAATEGSSFSKMSIGSNSGRNAGGPLAPCRGGTKRTSGSTGPAPLAGSSPQEHQKKKKGGYLMYNLTKEEEEVLKRYLVNRSESIRHRSMIEENTEDTAKKDKKGAVKDSFVGNRSFLGLFAKTIRGGDQASRTSRASSVEGEERAKKRSKKRHGELDPSTQEVDPNATVTKKLSFVSKPNDKEHSSAEEGTNDRRSQEGTEEGPLQHSRSLEKTEDRGNKRRLSTDHHPTTPKMRFENTMERGSFSRQASSSMSGDGSSTEPSEHGSQMLQNITFFDHKRREFVLSNQDIHSLEAFLFGVRALTVQLGELQKALLEMQHAGELAKKV</sequence>
<evidence type="ECO:0000256" key="5">
    <source>
        <dbReference type="ARBA" id="ARBA00023136"/>
    </source>
</evidence>
<evidence type="ECO:0000256" key="2">
    <source>
        <dbReference type="ARBA" id="ARBA00022475"/>
    </source>
</evidence>
<dbReference type="AlphaFoldDB" id="A0A061JA69"/>
<dbReference type="EMBL" id="AUPL01000443">
    <property type="protein sequence ID" value="ESL11799.1"/>
    <property type="molecule type" value="Genomic_DNA"/>
</dbReference>
<feature type="transmembrane region" description="Helical" evidence="7">
    <location>
        <begin position="651"/>
        <end position="669"/>
    </location>
</feature>
<feature type="transmembrane region" description="Helical" evidence="7">
    <location>
        <begin position="149"/>
        <end position="169"/>
    </location>
</feature>
<feature type="region of interest" description="Disordered" evidence="6">
    <location>
        <begin position="751"/>
        <end position="816"/>
    </location>
</feature>